<gene>
    <name evidence="10" type="ORF">SVUK_LOCUS4998</name>
</gene>
<evidence type="ECO:0000256" key="5">
    <source>
        <dbReference type="ARBA" id="ARBA00022840"/>
    </source>
</evidence>
<name>A0A3P7IAX0_STRVU</name>
<protein>
    <recommendedName>
        <fullName evidence="1">RNA helicase</fullName>
        <ecNumber evidence="1">3.6.4.13</ecNumber>
    </recommendedName>
</protein>
<evidence type="ECO:0000256" key="7">
    <source>
        <dbReference type="SAM" id="Coils"/>
    </source>
</evidence>
<dbReference type="PROSITE" id="PS51195">
    <property type="entry name" value="Q_MOTIF"/>
    <property type="match status" value="1"/>
</dbReference>
<dbReference type="GO" id="GO:0016787">
    <property type="term" value="F:hydrolase activity"/>
    <property type="evidence" value="ECO:0007669"/>
    <property type="project" value="UniProtKB-KW"/>
</dbReference>
<feature type="domain" description="Helicase ATP-binding" evidence="8">
    <location>
        <begin position="175"/>
        <end position="235"/>
    </location>
</feature>
<feature type="coiled-coil region" evidence="7">
    <location>
        <begin position="66"/>
        <end position="93"/>
    </location>
</feature>
<evidence type="ECO:0000256" key="3">
    <source>
        <dbReference type="ARBA" id="ARBA00022801"/>
    </source>
</evidence>
<keyword evidence="4" id="KW-0347">Helicase</keyword>
<dbReference type="PROSITE" id="PS51192">
    <property type="entry name" value="HELICASE_ATP_BIND_1"/>
    <property type="match status" value="1"/>
</dbReference>
<dbReference type="GO" id="GO:0005829">
    <property type="term" value="C:cytosol"/>
    <property type="evidence" value="ECO:0007669"/>
    <property type="project" value="TreeGrafter"/>
</dbReference>
<keyword evidence="11" id="KW-1185">Reference proteome</keyword>
<dbReference type="InterPro" id="IPR014014">
    <property type="entry name" value="RNA_helicase_DEAD_Q_motif"/>
</dbReference>
<keyword evidence="3" id="KW-0378">Hydrolase</keyword>
<dbReference type="Gene3D" id="3.40.50.300">
    <property type="entry name" value="P-loop containing nucleotide triphosphate hydrolases"/>
    <property type="match status" value="1"/>
</dbReference>
<dbReference type="GO" id="GO:0003676">
    <property type="term" value="F:nucleic acid binding"/>
    <property type="evidence" value="ECO:0007669"/>
    <property type="project" value="InterPro"/>
</dbReference>
<evidence type="ECO:0000259" key="9">
    <source>
        <dbReference type="PROSITE" id="PS51195"/>
    </source>
</evidence>
<dbReference type="AlphaFoldDB" id="A0A3P7IAX0"/>
<evidence type="ECO:0000259" key="8">
    <source>
        <dbReference type="PROSITE" id="PS51192"/>
    </source>
</evidence>
<dbReference type="GO" id="GO:0005524">
    <property type="term" value="F:ATP binding"/>
    <property type="evidence" value="ECO:0007669"/>
    <property type="project" value="UniProtKB-KW"/>
</dbReference>
<dbReference type="InterPro" id="IPR050079">
    <property type="entry name" value="DEAD_box_RNA_helicase"/>
</dbReference>
<dbReference type="PANTHER" id="PTHR47959:SF1">
    <property type="entry name" value="ATP-DEPENDENT RNA HELICASE DBPA"/>
    <property type="match status" value="1"/>
</dbReference>
<reference evidence="10 11" key="1">
    <citation type="submission" date="2018-11" db="EMBL/GenBank/DDBJ databases">
        <authorList>
            <consortium name="Pathogen Informatics"/>
        </authorList>
    </citation>
    <scope>NUCLEOTIDE SEQUENCE [LARGE SCALE GENOMIC DNA]</scope>
</reference>
<dbReference type="GO" id="GO:0003724">
    <property type="term" value="F:RNA helicase activity"/>
    <property type="evidence" value="ECO:0007669"/>
    <property type="project" value="UniProtKB-EC"/>
</dbReference>
<keyword evidence="5" id="KW-0067">ATP-binding</keyword>
<evidence type="ECO:0000313" key="10">
    <source>
        <dbReference type="EMBL" id="VDM70000.1"/>
    </source>
</evidence>
<evidence type="ECO:0000256" key="2">
    <source>
        <dbReference type="ARBA" id="ARBA00022741"/>
    </source>
</evidence>
<dbReference type="OrthoDB" id="1191041at2759"/>
<dbReference type="Pfam" id="PF00270">
    <property type="entry name" value="DEAD"/>
    <property type="match status" value="1"/>
</dbReference>
<feature type="domain" description="DEAD-box RNA helicase Q" evidence="9">
    <location>
        <begin position="144"/>
        <end position="172"/>
    </location>
</feature>
<dbReference type="PANTHER" id="PTHR47959">
    <property type="entry name" value="ATP-DEPENDENT RNA HELICASE RHLE-RELATED"/>
    <property type="match status" value="1"/>
</dbReference>
<evidence type="ECO:0000256" key="6">
    <source>
        <dbReference type="PROSITE-ProRule" id="PRU00552"/>
    </source>
</evidence>
<organism evidence="10 11">
    <name type="scientific">Strongylus vulgaris</name>
    <name type="common">Blood worm</name>
    <dbReference type="NCBI Taxonomy" id="40348"/>
    <lineage>
        <taxon>Eukaryota</taxon>
        <taxon>Metazoa</taxon>
        <taxon>Ecdysozoa</taxon>
        <taxon>Nematoda</taxon>
        <taxon>Chromadorea</taxon>
        <taxon>Rhabditida</taxon>
        <taxon>Rhabditina</taxon>
        <taxon>Rhabditomorpha</taxon>
        <taxon>Strongyloidea</taxon>
        <taxon>Strongylidae</taxon>
        <taxon>Strongylus</taxon>
    </lineage>
</organism>
<keyword evidence="2" id="KW-0547">Nucleotide-binding</keyword>
<dbReference type="InterPro" id="IPR027417">
    <property type="entry name" value="P-loop_NTPase"/>
</dbReference>
<dbReference type="EC" id="3.6.4.13" evidence="1"/>
<sequence>MILLNCPTICPNSTFQALSVVKKKKVAGAANEFSADFSFECSAEDKIDRDEAALKKYLRKEVDSTLDEKIAAIRKAKNTAKDVEVEMNNDDENVEQLGALDAKGLSYGYLSCSDRLREKKKTGRRSTQKQDSFFEEAMEISDSITFEQMNLSRPMLKAITAAGYTEPTPIQAACIPVALAGKDICACAATGTGKTAAFVLPILERLLYRPSARSCTRILVLVPTRELAIQVFQVN</sequence>
<keyword evidence="7" id="KW-0175">Coiled coil</keyword>
<dbReference type="InterPro" id="IPR011545">
    <property type="entry name" value="DEAD/DEAH_box_helicase_dom"/>
</dbReference>
<accession>A0A3P7IAX0</accession>
<dbReference type="Proteomes" id="UP000270094">
    <property type="component" value="Unassembled WGS sequence"/>
</dbReference>
<dbReference type="EMBL" id="UYYB01014329">
    <property type="protein sequence ID" value="VDM70000.1"/>
    <property type="molecule type" value="Genomic_DNA"/>
</dbReference>
<proteinExistence type="predicted"/>
<dbReference type="InterPro" id="IPR014001">
    <property type="entry name" value="Helicase_ATP-bd"/>
</dbReference>
<evidence type="ECO:0000256" key="1">
    <source>
        <dbReference type="ARBA" id="ARBA00012552"/>
    </source>
</evidence>
<evidence type="ECO:0000313" key="11">
    <source>
        <dbReference type="Proteomes" id="UP000270094"/>
    </source>
</evidence>
<evidence type="ECO:0000256" key="4">
    <source>
        <dbReference type="ARBA" id="ARBA00022806"/>
    </source>
</evidence>
<dbReference type="SUPFAM" id="SSF52540">
    <property type="entry name" value="P-loop containing nucleoside triphosphate hydrolases"/>
    <property type="match status" value="1"/>
</dbReference>
<feature type="short sequence motif" description="Q motif" evidence="6">
    <location>
        <begin position="144"/>
        <end position="172"/>
    </location>
</feature>